<dbReference type="Pfam" id="PF00589">
    <property type="entry name" value="Phage_integrase"/>
    <property type="match status" value="1"/>
</dbReference>
<evidence type="ECO:0000256" key="2">
    <source>
        <dbReference type="ARBA" id="ARBA00023125"/>
    </source>
</evidence>
<name>A0A644X1C0_9ZZZZ</name>
<comment type="similarity">
    <text evidence="1">Belongs to the 'phage' integrase family.</text>
</comment>
<protein>
    <submittedName>
        <fullName evidence="6">Tyrosine recombinase XerC</fullName>
    </submittedName>
</protein>
<dbReference type="SUPFAM" id="SSF56349">
    <property type="entry name" value="DNA breaking-rejoining enzymes"/>
    <property type="match status" value="1"/>
</dbReference>
<dbReference type="InterPro" id="IPR044068">
    <property type="entry name" value="CB"/>
</dbReference>
<dbReference type="PANTHER" id="PTHR30349:SF64">
    <property type="entry name" value="PROPHAGE INTEGRASE INTD-RELATED"/>
    <property type="match status" value="1"/>
</dbReference>
<dbReference type="GO" id="GO:0015074">
    <property type="term" value="P:DNA integration"/>
    <property type="evidence" value="ECO:0007669"/>
    <property type="project" value="InterPro"/>
</dbReference>
<dbReference type="InterPro" id="IPR013762">
    <property type="entry name" value="Integrase-like_cat_sf"/>
</dbReference>
<dbReference type="PANTHER" id="PTHR30349">
    <property type="entry name" value="PHAGE INTEGRASE-RELATED"/>
    <property type="match status" value="1"/>
</dbReference>
<dbReference type="GO" id="GO:0006310">
    <property type="term" value="P:DNA recombination"/>
    <property type="evidence" value="ECO:0007669"/>
    <property type="project" value="UniProtKB-KW"/>
</dbReference>
<dbReference type="GO" id="GO:0003677">
    <property type="term" value="F:DNA binding"/>
    <property type="evidence" value="ECO:0007669"/>
    <property type="project" value="UniProtKB-KW"/>
</dbReference>
<reference evidence="6" key="1">
    <citation type="submission" date="2019-08" db="EMBL/GenBank/DDBJ databases">
        <authorList>
            <person name="Kucharzyk K."/>
            <person name="Murdoch R.W."/>
            <person name="Higgins S."/>
            <person name="Loffler F."/>
        </authorList>
    </citation>
    <scope>NUCLEOTIDE SEQUENCE</scope>
</reference>
<dbReference type="Gene3D" id="1.10.150.130">
    <property type="match status" value="1"/>
</dbReference>
<dbReference type="InterPro" id="IPR002104">
    <property type="entry name" value="Integrase_catalytic"/>
</dbReference>
<dbReference type="AlphaFoldDB" id="A0A644X1C0"/>
<sequence length="400" mass="46191">MKPFSVRACIRTDKPVLKNGKYPIYLRVRISGNETKIPTGYEVEKSLWDSKLQLPKKNPLQNVLKKEIDTLETHLLTEQSTGGEISINLVKDFFAGKKKIKPEHESFYDYYLKFVEDKKNEGKAQDTIRIYNGTYKILKEFAPKLKISDITLRFIQDFDAYLRDKRGNDDGGRENKHKNIRAVILDMISHDIPVKNPYSKSKFKIPRAKIRDTYLEFEELMALRDLRTKFEAGTTKRIVLQMYLFGCYTGLRFSDIIDLKWSHVDLDKNRINKIQVKTGAPVMVIIEPWARSILLEFSNSKKNIGTKKPVFKSLTEPTVNRNLKILAKMANINKVITFHSSRHTFGTLNLLENSDKILLVSKLLGHADIKTTMVYFNGTKKLIDDHARKGSQIFSGNKLK</sequence>
<dbReference type="InterPro" id="IPR010998">
    <property type="entry name" value="Integrase_recombinase_N"/>
</dbReference>
<organism evidence="6">
    <name type="scientific">bioreactor metagenome</name>
    <dbReference type="NCBI Taxonomy" id="1076179"/>
    <lineage>
        <taxon>unclassified sequences</taxon>
        <taxon>metagenomes</taxon>
        <taxon>ecological metagenomes</taxon>
    </lineage>
</organism>
<dbReference type="InterPro" id="IPR035386">
    <property type="entry name" value="Arm-DNA-bind_5"/>
</dbReference>
<gene>
    <name evidence="6" type="primary">xerC_72</name>
    <name evidence="6" type="ORF">SDC9_56003</name>
</gene>
<dbReference type="Pfam" id="PF17293">
    <property type="entry name" value="Arm-DNA-bind_5"/>
    <property type="match status" value="1"/>
</dbReference>
<keyword evidence="2" id="KW-0238">DNA-binding</keyword>
<feature type="domain" description="Core-binding (CB)" evidence="5">
    <location>
        <begin position="102"/>
        <end position="192"/>
    </location>
</feature>
<dbReference type="InterPro" id="IPR025269">
    <property type="entry name" value="SAM-like_dom"/>
</dbReference>
<feature type="domain" description="Tyr recombinase" evidence="4">
    <location>
        <begin position="204"/>
        <end position="388"/>
    </location>
</feature>
<evidence type="ECO:0000313" key="6">
    <source>
        <dbReference type="EMBL" id="MPM09681.1"/>
    </source>
</evidence>
<dbReference type="PROSITE" id="PS51898">
    <property type="entry name" value="TYR_RECOMBINASE"/>
    <property type="match status" value="1"/>
</dbReference>
<comment type="caution">
    <text evidence="6">The sequence shown here is derived from an EMBL/GenBank/DDBJ whole genome shotgun (WGS) entry which is preliminary data.</text>
</comment>
<proteinExistence type="inferred from homology"/>
<dbReference type="PROSITE" id="PS51900">
    <property type="entry name" value="CB"/>
    <property type="match status" value="1"/>
</dbReference>
<dbReference type="Gene3D" id="1.10.443.10">
    <property type="entry name" value="Intergrase catalytic core"/>
    <property type="match status" value="1"/>
</dbReference>
<evidence type="ECO:0000256" key="3">
    <source>
        <dbReference type="ARBA" id="ARBA00023172"/>
    </source>
</evidence>
<accession>A0A644X1C0</accession>
<evidence type="ECO:0000259" key="5">
    <source>
        <dbReference type="PROSITE" id="PS51900"/>
    </source>
</evidence>
<evidence type="ECO:0000256" key="1">
    <source>
        <dbReference type="ARBA" id="ARBA00008857"/>
    </source>
</evidence>
<dbReference type="Pfam" id="PF13102">
    <property type="entry name" value="Phage_int_SAM_5"/>
    <property type="match status" value="1"/>
</dbReference>
<dbReference type="CDD" id="cd01185">
    <property type="entry name" value="INTN1_C_like"/>
    <property type="match status" value="1"/>
</dbReference>
<evidence type="ECO:0000259" key="4">
    <source>
        <dbReference type="PROSITE" id="PS51898"/>
    </source>
</evidence>
<dbReference type="InterPro" id="IPR050090">
    <property type="entry name" value="Tyrosine_recombinase_XerCD"/>
</dbReference>
<dbReference type="InterPro" id="IPR011010">
    <property type="entry name" value="DNA_brk_join_enz"/>
</dbReference>
<keyword evidence="3" id="KW-0233">DNA recombination</keyword>
<dbReference type="EMBL" id="VSSQ01001598">
    <property type="protein sequence ID" value="MPM09681.1"/>
    <property type="molecule type" value="Genomic_DNA"/>
</dbReference>